<reference evidence="5 6" key="1">
    <citation type="journal article" date="2019" name="Nat. Ecol. Evol.">
        <title>Megaphylogeny resolves global patterns of mushroom evolution.</title>
        <authorList>
            <person name="Varga T."/>
            <person name="Krizsan K."/>
            <person name="Foldi C."/>
            <person name="Dima B."/>
            <person name="Sanchez-Garcia M."/>
            <person name="Sanchez-Ramirez S."/>
            <person name="Szollosi G.J."/>
            <person name="Szarkandi J.G."/>
            <person name="Papp V."/>
            <person name="Albert L."/>
            <person name="Andreopoulos W."/>
            <person name="Angelini C."/>
            <person name="Antonin V."/>
            <person name="Barry K.W."/>
            <person name="Bougher N.L."/>
            <person name="Buchanan P."/>
            <person name="Buyck B."/>
            <person name="Bense V."/>
            <person name="Catcheside P."/>
            <person name="Chovatia M."/>
            <person name="Cooper J."/>
            <person name="Damon W."/>
            <person name="Desjardin D."/>
            <person name="Finy P."/>
            <person name="Geml J."/>
            <person name="Haridas S."/>
            <person name="Hughes K."/>
            <person name="Justo A."/>
            <person name="Karasinski D."/>
            <person name="Kautmanova I."/>
            <person name="Kiss B."/>
            <person name="Kocsube S."/>
            <person name="Kotiranta H."/>
            <person name="LaButti K.M."/>
            <person name="Lechner B.E."/>
            <person name="Liimatainen K."/>
            <person name="Lipzen A."/>
            <person name="Lukacs Z."/>
            <person name="Mihaltcheva S."/>
            <person name="Morgado L.N."/>
            <person name="Niskanen T."/>
            <person name="Noordeloos M.E."/>
            <person name="Ohm R.A."/>
            <person name="Ortiz-Santana B."/>
            <person name="Ovrebo C."/>
            <person name="Racz N."/>
            <person name="Riley R."/>
            <person name="Savchenko A."/>
            <person name="Shiryaev A."/>
            <person name="Soop K."/>
            <person name="Spirin V."/>
            <person name="Szebenyi C."/>
            <person name="Tomsovsky M."/>
            <person name="Tulloss R.E."/>
            <person name="Uehling J."/>
            <person name="Grigoriev I.V."/>
            <person name="Vagvolgyi C."/>
            <person name="Papp T."/>
            <person name="Martin F.M."/>
            <person name="Miettinen O."/>
            <person name="Hibbett D.S."/>
            <person name="Nagy L.G."/>
        </authorList>
    </citation>
    <scope>NUCLEOTIDE SEQUENCE [LARGE SCALE GENOMIC DNA]</scope>
    <source>
        <strain evidence="5 6">FP101781</strain>
    </source>
</reference>
<dbReference type="Proteomes" id="UP000298030">
    <property type="component" value="Unassembled WGS sequence"/>
</dbReference>
<name>A0A4Y7U160_COPMI</name>
<dbReference type="InterPro" id="IPR000719">
    <property type="entry name" value="Prot_kinase_dom"/>
</dbReference>
<protein>
    <submittedName>
        <fullName evidence="5">Kinase-like protein</fullName>
    </submittedName>
</protein>
<dbReference type="PROSITE" id="PS00109">
    <property type="entry name" value="PROTEIN_KINASE_TYR"/>
    <property type="match status" value="1"/>
</dbReference>
<dbReference type="EMBL" id="QPFP01000001">
    <property type="protein sequence ID" value="TEB40165.1"/>
    <property type="molecule type" value="Genomic_DNA"/>
</dbReference>
<feature type="compositionally biased region" description="Basic and acidic residues" evidence="3">
    <location>
        <begin position="668"/>
        <end position="678"/>
    </location>
</feature>
<feature type="region of interest" description="Disordered" evidence="3">
    <location>
        <begin position="617"/>
        <end position="702"/>
    </location>
</feature>
<feature type="domain" description="Protein kinase" evidence="4">
    <location>
        <begin position="714"/>
        <end position="996"/>
    </location>
</feature>
<proteinExistence type="predicted"/>
<dbReference type="SUPFAM" id="SSF56112">
    <property type="entry name" value="Protein kinase-like (PK-like)"/>
    <property type="match status" value="1"/>
</dbReference>
<dbReference type="Gene3D" id="1.20.900.10">
    <property type="entry name" value="Dbl homology (DH) domain"/>
    <property type="match status" value="1"/>
</dbReference>
<dbReference type="GO" id="GO:0005524">
    <property type="term" value="F:ATP binding"/>
    <property type="evidence" value="ECO:0007669"/>
    <property type="project" value="UniProtKB-KW"/>
</dbReference>
<keyword evidence="1" id="KW-0547">Nucleotide-binding</keyword>
<dbReference type="InterPro" id="IPR011009">
    <property type="entry name" value="Kinase-like_dom_sf"/>
</dbReference>
<dbReference type="PANTHER" id="PTHR44329">
    <property type="entry name" value="SERINE/THREONINE-PROTEIN KINASE TNNI3K-RELATED"/>
    <property type="match status" value="1"/>
</dbReference>
<comment type="caution">
    <text evidence="5">The sequence shown here is derived from an EMBL/GenBank/DDBJ whole genome shotgun (WGS) entry which is preliminary data.</text>
</comment>
<dbReference type="InterPro" id="IPR051681">
    <property type="entry name" value="Ser/Thr_Kinases-Pseudokinases"/>
</dbReference>
<accession>A0A4Y7U160</accession>
<feature type="region of interest" description="Disordered" evidence="3">
    <location>
        <begin position="1"/>
        <end position="23"/>
    </location>
</feature>
<keyword evidence="5" id="KW-0808">Transferase</keyword>
<evidence type="ECO:0000256" key="3">
    <source>
        <dbReference type="SAM" id="MobiDB-lite"/>
    </source>
</evidence>
<dbReference type="PROSITE" id="PS50011">
    <property type="entry name" value="PROTEIN_KINASE_DOM"/>
    <property type="match status" value="1"/>
</dbReference>
<sequence length="1012" mass="113397">MNRRSIEYDGNANSSQHDTHRHLAIPPGSLCAGSAASLHVPDYEWGEGDVLVQRPPSHGHLQPPKAPSDQLRLESFQTLSRLQLIFEFRVWLEYTRDNVPRRFDSPLVRLWDCFSFGTPLCTLLDLLGSPTPHQLRVYPEDFDFDLDMEQRQAYIESFIQRANALEVQGRLSYGEVVKVEDFVGGTLSGYARVLKTVKRVLTALQSTDPDLFIVPHGSPARRRSLLQQLLGGERVHVSRLADVAEAASQLYANESGVVDPALEGFIVNCSRLIPYHNLVLDALSDVAKDDAVERWDEIFSFTSKILRTNIFTAYRALCANFLPLRGYLKAAIHKGSAESPRTIIQHLSYLLGRISEYHLILQAILDVTTPDTPALYDTLCLMTFEMYQLSETINEVGTELRTMWAIRRLPSRLGGLKSLSMEALGSVLLDDRLMIDPISGVHYSVFLFHTMLFCCTEQDDIGYGMSRYPVKPWELGAALSQTCPLTLVYAVPTKNFSSLHCIDEGYFELNWVDPSNTEQTTVFYPVMPAQYTQWVSQLEQLVPRVYRSSSVPGPEDDFGSINTGFSLILTGDERMYERRKSTARPWSVKARKGARSESSSLFVEMRQGDERSVLSSNLLPNLFPDTSRPSSAESKGARRTTRSQSRASETRRDHTRHGPKSPLSSGFTRDDLMKEGRTPTKGLLPIPNPRKDVGVLDGNNGRPSVADLTGHVVKDGDYPVAHGGHSDVWKAVWRKDGVEVRTAVKVLRNTTNDPEKKAKLISGLHHELRVWKQLNHPHVLPLYGTVSDFGPCISMACPWMENGSLSKYLEKCGDILSVEDRLRIISEVGEGLAYLHISSVIHGDLTGSNVLLTNDLKVQICDFGLSTVVMQSDSQTPDSFTSGLGGAVRWADSALFSGLHTASEEEEWHPPPLTYKSDVYSLGSVILEILSGRQPYHYIATDAQVVIELHKGNKPRRPTQSFVDDGQWELIQWCWTQPPEDRPDVHDVVDRVGDLIEERGARDSEEPVRKSR</sequence>
<gene>
    <name evidence="5" type="ORF">FA13DRAFT_1680196</name>
</gene>
<dbReference type="Gene3D" id="1.10.510.10">
    <property type="entry name" value="Transferase(Phosphotransferase) domain 1"/>
    <property type="match status" value="1"/>
</dbReference>
<dbReference type="GO" id="GO:0004674">
    <property type="term" value="F:protein serine/threonine kinase activity"/>
    <property type="evidence" value="ECO:0007669"/>
    <property type="project" value="TreeGrafter"/>
</dbReference>
<evidence type="ECO:0000259" key="4">
    <source>
        <dbReference type="PROSITE" id="PS50011"/>
    </source>
</evidence>
<dbReference type="SUPFAM" id="SSF48065">
    <property type="entry name" value="DBL homology domain (DH-domain)"/>
    <property type="match status" value="1"/>
</dbReference>
<keyword evidence="2" id="KW-0067">ATP-binding</keyword>
<evidence type="ECO:0000313" key="6">
    <source>
        <dbReference type="Proteomes" id="UP000298030"/>
    </source>
</evidence>
<evidence type="ECO:0000313" key="5">
    <source>
        <dbReference type="EMBL" id="TEB40165.1"/>
    </source>
</evidence>
<dbReference type="Pfam" id="PF07714">
    <property type="entry name" value="PK_Tyr_Ser-Thr"/>
    <property type="match status" value="1"/>
</dbReference>
<dbReference type="PANTHER" id="PTHR44329:SF298">
    <property type="entry name" value="MIXED LINEAGE KINASE DOMAIN-LIKE PROTEIN"/>
    <property type="match status" value="1"/>
</dbReference>
<dbReference type="InterPro" id="IPR008266">
    <property type="entry name" value="Tyr_kinase_AS"/>
</dbReference>
<keyword evidence="5" id="KW-0418">Kinase</keyword>
<dbReference type="InterPro" id="IPR001245">
    <property type="entry name" value="Ser-Thr/Tyr_kinase_cat_dom"/>
</dbReference>
<dbReference type="AlphaFoldDB" id="A0A4Y7U160"/>
<evidence type="ECO:0000256" key="1">
    <source>
        <dbReference type="ARBA" id="ARBA00022741"/>
    </source>
</evidence>
<dbReference type="OrthoDB" id="6718656at2759"/>
<dbReference type="InterPro" id="IPR035899">
    <property type="entry name" value="DBL_dom_sf"/>
</dbReference>
<dbReference type="STRING" id="71717.A0A4Y7U160"/>
<organism evidence="5 6">
    <name type="scientific">Coprinellus micaceus</name>
    <name type="common">Glistening ink-cap mushroom</name>
    <name type="synonym">Coprinus micaceus</name>
    <dbReference type="NCBI Taxonomy" id="71717"/>
    <lineage>
        <taxon>Eukaryota</taxon>
        <taxon>Fungi</taxon>
        <taxon>Dikarya</taxon>
        <taxon>Basidiomycota</taxon>
        <taxon>Agaricomycotina</taxon>
        <taxon>Agaricomycetes</taxon>
        <taxon>Agaricomycetidae</taxon>
        <taxon>Agaricales</taxon>
        <taxon>Agaricineae</taxon>
        <taxon>Psathyrellaceae</taxon>
        <taxon>Coprinellus</taxon>
    </lineage>
</organism>
<evidence type="ECO:0000256" key="2">
    <source>
        <dbReference type="ARBA" id="ARBA00022840"/>
    </source>
</evidence>
<keyword evidence="6" id="KW-1185">Reference proteome</keyword>